<dbReference type="Proteomes" id="UP000286931">
    <property type="component" value="Unassembled WGS sequence"/>
</dbReference>
<feature type="region of interest" description="Disordered" evidence="1">
    <location>
        <begin position="79"/>
        <end position="152"/>
    </location>
</feature>
<gene>
    <name evidence="2" type="ORF">EHYA_00436</name>
</gene>
<sequence length="179" mass="17484">MLTDGDDVSVGVEVAGGAVLPDVADVSGRVGVPAGVGAGDVGLSSARVVVGSGRPLAASREAGRPVRTSAARLTARVIVSGSQLPPPGPSSARLTKSISARGVGRRTGSLSRHAATASRMEAGSAPTSAGSPTTRRSTAAGGPSPNGRCPDAAYTIVEPSANTSLAALTGRPRDCSGDM</sequence>
<evidence type="ECO:0000313" key="2">
    <source>
        <dbReference type="EMBL" id="GCD92794.1"/>
    </source>
</evidence>
<proteinExistence type="predicted"/>
<feature type="compositionally biased region" description="Polar residues" evidence="1">
    <location>
        <begin position="125"/>
        <end position="137"/>
    </location>
</feature>
<protein>
    <submittedName>
        <fullName evidence="2">Uncharacterized protein</fullName>
    </submittedName>
</protein>
<evidence type="ECO:0000256" key="1">
    <source>
        <dbReference type="SAM" id="MobiDB-lite"/>
    </source>
</evidence>
<keyword evidence="3" id="KW-1185">Reference proteome</keyword>
<comment type="caution">
    <text evidence="2">The sequence shown here is derived from an EMBL/GenBank/DDBJ whole genome shotgun (WGS) entry which is preliminary data.</text>
</comment>
<accession>A0A401YDW2</accession>
<name>A0A401YDW2_9ACTN</name>
<dbReference type="AntiFam" id="ANF00114">
    <property type="entry name" value="Shadow ORF (opposite afsK)"/>
</dbReference>
<dbReference type="EMBL" id="BIFH01000013">
    <property type="protein sequence ID" value="GCD92794.1"/>
    <property type="molecule type" value="Genomic_DNA"/>
</dbReference>
<dbReference type="AlphaFoldDB" id="A0A401YDW2"/>
<organism evidence="2 3">
    <name type="scientific">Embleya hyalina</name>
    <dbReference type="NCBI Taxonomy" id="516124"/>
    <lineage>
        <taxon>Bacteria</taxon>
        <taxon>Bacillati</taxon>
        <taxon>Actinomycetota</taxon>
        <taxon>Actinomycetes</taxon>
        <taxon>Kitasatosporales</taxon>
        <taxon>Streptomycetaceae</taxon>
        <taxon>Embleya</taxon>
    </lineage>
</organism>
<evidence type="ECO:0000313" key="3">
    <source>
        <dbReference type="Proteomes" id="UP000286931"/>
    </source>
</evidence>
<reference evidence="2 3" key="1">
    <citation type="submission" date="2018-12" db="EMBL/GenBank/DDBJ databases">
        <title>Draft genome sequence of Embleya hyalina NBRC 13850T.</title>
        <authorList>
            <person name="Komaki H."/>
            <person name="Hosoyama A."/>
            <person name="Kimura A."/>
            <person name="Ichikawa N."/>
            <person name="Tamura T."/>
        </authorList>
    </citation>
    <scope>NUCLEOTIDE SEQUENCE [LARGE SCALE GENOMIC DNA]</scope>
    <source>
        <strain evidence="2 3">NBRC 13850</strain>
    </source>
</reference>